<feature type="transmembrane region" description="Helical" evidence="6">
    <location>
        <begin position="317"/>
        <end position="335"/>
    </location>
</feature>
<feature type="compositionally biased region" description="Pro residues" evidence="5">
    <location>
        <begin position="491"/>
        <end position="513"/>
    </location>
</feature>
<evidence type="ECO:0000256" key="3">
    <source>
        <dbReference type="ARBA" id="ARBA00022989"/>
    </source>
</evidence>
<dbReference type="PANTHER" id="PTHR39157">
    <property type="entry name" value="INTEGRAL MEMBRANE PROTEIN-RELATED"/>
    <property type="match status" value="1"/>
</dbReference>
<protein>
    <submittedName>
        <fullName evidence="7">Uncharacterized membrane protein YphA, DoxX/SURF4 family</fullName>
    </submittedName>
</protein>
<sequence>MARVPSDPAQVIVTHASFRVQLGRASTRSLGLGDTSRIAAAPQYAGAARAPGRRKLVPVVWSGRTEPGDPRAGELLRAVRRAGSDDGSAGAATQVLPRIDGTTGRPPGRPTVVGPRSGQSPTGLLSGVRPARGAYDQDDGEPVVGYRGGVHGDGDAYGDVHGDGGVHGDGYGGAGPRRMSRQGNADFVKHAWYPHRRLNLGIVLLPLRIFLGFVSIYAGMSKLCDRVYFDGGERGSMVTWLSSLHPWAAAEPLRDAALNHPVGAGLSIAFLQVVVGVLTVCGLWQRVAASFGAALSIALLVTVSWRTVPVYDAPDFIYLAAWSPLVIAGAPVYSVDGKLAGDAWRRLGPRVGVWDLRGYVLRRGVVLGTVIAGCTLLIGSVLGAAVRATTAPAQRPAGPAAPLVNNLPGVPLPEAPGADAGSASTTPAPSTSAKARKTKEPDAPASAQAPTTAPGRTHTPGHTSTSGTGGSTGSSGSSGGSGGSGGHSTPTQPPAAPPPTHAAPPPPPPPASRPPQGAIGGLLGAPLLGAAPATSPIA</sequence>
<accession>A0A9W4GPB5</accession>
<dbReference type="EMBL" id="CAJSLV010000044">
    <property type="protein sequence ID" value="CAG6392310.1"/>
    <property type="molecule type" value="Genomic_DNA"/>
</dbReference>
<proteinExistence type="predicted"/>
<feature type="compositionally biased region" description="Low complexity" evidence="5">
    <location>
        <begin position="422"/>
        <end position="433"/>
    </location>
</feature>
<feature type="transmembrane region" description="Helical" evidence="6">
    <location>
        <begin position="262"/>
        <end position="280"/>
    </location>
</feature>
<feature type="region of interest" description="Disordered" evidence="5">
    <location>
        <begin position="82"/>
        <end position="142"/>
    </location>
</feature>
<feature type="transmembrane region" description="Helical" evidence="6">
    <location>
        <begin position="198"/>
        <end position="220"/>
    </location>
</feature>
<feature type="compositionally biased region" description="Low complexity" evidence="5">
    <location>
        <begin position="101"/>
        <end position="116"/>
    </location>
</feature>
<dbReference type="InterPro" id="IPR032808">
    <property type="entry name" value="DoxX"/>
</dbReference>
<evidence type="ECO:0000256" key="4">
    <source>
        <dbReference type="ARBA" id="ARBA00023136"/>
    </source>
</evidence>
<feature type="region of interest" description="Disordered" evidence="5">
    <location>
        <begin position="392"/>
        <end position="538"/>
    </location>
</feature>
<comment type="caution">
    <text evidence="7">The sequence shown here is derived from an EMBL/GenBank/DDBJ whole genome shotgun (WGS) entry which is preliminary data.</text>
</comment>
<gene>
    <name evidence="7" type="ORF">SCOCK_160092</name>
</gene>
<evidence type="ECO:0000313" key="8">
    <source>
        <dbReference type="Proteomes" id="UP001152519"/>
    </source>
</evidence>
<keyword evidence="3 6" id="KW-1133">Transmembrane helix</keyword>
<organism evidence="7 8">
    <name type="scientific">Actinacidiphila cocklensis</name>
    <dbReference type="NCBI Taxonomy" id="887465"/>
    <lineage>
        <taxon>Bacteria</taxon>
        <taxon>Bacillati</taxon>
        <taxon>Actinomycetota</taxon>
        <taxon>Actinomycetes</taxon>
        <taxon>Kitasatosporales</taxon>
        <taxon>Streptomycetaceae</taxon>
        <taxon>Actinacidiphila</taxon>
    </lineage>
</organism>
<keyword evidence="2 6" id="KW-0812">Transmembrane</keyword>
<name>A0A9W4GPB5_9ACTN</name>
<dbReference type="Proteomes" id="UP001152519">
    <property type="component" value="Unassembled WGS sequence"/>
</dbReference>
<evidence type="ECO:0000256" key="6">
    <source>
        <dbReference type="SAM" id="Phobius"/>
    </source>
</evidence>
<dbReference type="Pfam" id="PF07681">
    <property type="entry name" value="DoxX"/>
    <property type="match status" value="1"/>
</dbReference>
<keyword evidence="8" id="KW-1185">Reference proteome</keyword>
<dbReference type="GO" id="GO:0016020">
    <property type="term" value="C:membrane"/>
    <property type="evidence" value="ECO:0007669"/>
    <property type="project" value="UniProtKB-SubCell"/>
</dbReference>
<keyword evidence="4 6" id="KW-0472">Membrane</keyword>
<feature type="compositionally biased region" description="Gly residues" evidence="5">
    <location>
        <begin position="467"/>
        <end position="486"/>
    </location>
</feature>
<dbReference type="AlphaFoldDB" id="A0A9W4GPB5"/>
<evidence type="ECO:0000256" key="1">
    <source>
        <dbReference type="ARBA" id="ARBA00004141"/>
    </source>
</evidence>
<evidence type="ECO:0000256" key="5">
    <source>
        <dbReference type="SAM" id="MobiDB-lite"/>
    </source>
</evidence>
<comment type="subcellular location">
    <subcellularLocation>
        <location evidence="1">Membrane</location>
        <topology evidence="1">Multi-pass membrane protein</topology>
    </subcellularLocation>
</comment>
<feature type="transmembrane region" description="Helical" evidence="6">
    <location>
        <begin position="287"/>
        <end position="305"/>
    </location>
</feature>
<reference evidence="7" key="1">
    <citation type="submission" date="2021-05" db="EMBL/GenBank/DDBJ databases">
        <authorList>
            <person name="Arsene-Ploetze F."/>
        </authorList>
    </citation>
    <scope>NUCLEOTIDE SEQUENCE</scope>
    <source>
        <strain evidence="7">DSM 42138</strain>
    </source>
</reference>
<evidence type="ECO:0000256" key="2">
    <source>
        <dbReference type="ARBA" id="ARBA00022692"/>
    </source>
</evidence>
<feature type="compositionally biased region" description="Low complexity" evidence="5">
    <location>
        <begin position="392"/>
        <end position="409"/>
    </location>
</feature>
<feature type="transmembrane region" description="Helical" evidence="6">
    <location>
        <begin position="365"/>
        <end position="386"/>
    </location>
</feature>
<feature type="compositionally biased region" description="Low complexity" evidence="5">
    <location>
        <begin position="443"/>
        <end position="466"/>
    </location>
</feature>
<evidence type="ECO:0000313" key="7">
    <source>
        <dbReference type="EMBL" id="CAG6392310.1"/>
    </source>
</evidence>
<dbReference type="PANTHER" id="PTHR39157:SF1">
    <property type="entry name" value="DOXX FAMILY PROTEIN"/>
    <property type="match status" value="1"/>
</dbReference>
<feature type="compositionally biased region" description="Low complexity" evidence="5">
    <location>
        <begin position="524"/>
        <end position="538"/>
    </location>
</feature>